<dbReference type="InterPro" id="IPR039597">
    <property type="entry name" value="M-RIP_PH"/>
</dbReference>
<gene>
    <name evidence="4" type="ORF">PVAND_012729</name>
</gene>
<feature type="region of interest" description="Disordered" evidence="2">
    <location>
        <begin position="893"/>
        <end position="921"/>
    </location>
</feature>
<evidence type="ECO:0000256" key="2">
    <source>
        <dbReference type="SAM" id="MobiDB-lite"/>
    </source>
</evidence>
<dbReference type="PANTHER" id="PTHR17271:SF1">
    <property type="entry name" value="PROTEIN OUTSPREAD"/>
    <property type="match status" value="1"/>
</dbReference>
<evidence type="ECO:0000259" key="3">
    <source>
        <dbReference type="PROSITE" id="PS50003"/>
    </source>
</evidence>
<dbReference type="CDD" id="cd13275">
    <property type="entry name" value="PH_M-RIP"/>
    <property type="match status" value="1"/>
</dbReference>
<dbReference type="EMBL" id="JADBJN010000001">
    <property type="protein sequence ID" value="KAG5683450.1"/>
    <property type="molecule type" value="Genomic_DNA"/>
</dbReference>
<feature type="region of interest" description="Disordered" evidence="2">
    <location>
        <begin position="177"/>
        <end position="211"/>
    </location>
</feature>
<evidence type="ECO:0000313" key="5">
    <source>
        <dbReference type="Proteomes" id="UP001107558"/>
    </source>
</evidence>
<dbReference type="PROSITE" id="PS50003">
    <property type="entry name" value="PH_DOMAIN"/>
    <property type="match status" value="2"/>
</dbReference>
<reference evidence="4" key="1">
    <citation type="submission" date="2021-03" db="EMBL/GenBank/DDBJ databases">
        <title>Chromosome level genome of the anhydrobiotic midge Polypedilum vanderplanki.</title>
        <authorList>
            <person name="Yoshida Y."/>
            <person name="Kikawada T."/>
            <person name="Gusev O."/>
        </authorList>
    </citation>
    <scope>NUCLEOTIDE SEQUENCE</scope>
    <source>
        <strain evidence="4">NIAS01</strain>
        <tissue evidence="4">Whole body or cell culture</tissue>
    </source>
</reference>
<organism evidence="4 5">
    <name type="scientific">Polypedilum vanderplanki</name>
    <name type="common">Sleeping chironomid midge</name>
    <dbReference type="NCBI Taxonomy" id="319348"/>
    <lineage>
        <taxon>Eukaryota</taxon>
        <taxon>Metazoa</taxon>
        <taxon>Ecdysozoa</taxon>
        <taxon>Arthropoda</taxon>
        <taxon>Hexapoda</taxon>
        <taxon>Insecta</taxon>
        <taxon>Pterygota</taxon>
        <taxon>Neoptera</taxon>
        <taxon>Endopterygota</taxon>
        <taxon>Diptera</taxon>
        <taxon>Nematocera</taxon>
        <taxon>Chironomoidea</taxon>
        <taxon>Chironomidae</taxon>
        <taxon>Chironominae</taxon>
        <taxon>Polypedilum</taxon>
        <taxon>Polypedilum</taxon>
    </lineage>
</organism>
<feature type="coiled-coil region" evidence="1">
    <location>
        <begin position="1711"/>
        <end position="1803"/>
    </location>
</feature>
<dbReference type="SMART" id="SM00233">
    <property type="entry name" value="PH"/>
    <property type="match status" value="2"/>
</dbReference>
<feature type="coiled-coil region" evidence="1">
    <location>
        <begin position="1587"/>
        <end position="1663"/>
    </location>
</feature>
<protein>
    <recommendedName>
        <fullName evidence="3">PH domain-containing protein</fullName>
    </recommendedName>
</protein>
<feature type="coiled-coil region" evidence="1">
    <location>
        <begin position="820"/>
        <end position="854"/>
    </location>
</feature>
<proteinExistence type="predicted"/>
<dbReference type="GO" id="GO:0051015">
    <property type="term" value="F:actin filament binding"/>
    <property type="evidence" value="ECO:0007669"/>
    <property type="project" value="TreeGrafter"/>
</dbReference>
<dbReference type="OrthoDB" id="9942268at2759"/>
<dbReference type="InterPro" id="IPR001849">
    <property type="entry name" value="PH_domain"/>
</dbReference>
<feature type="region of interest" description="Disordered" evidence="2">
    <location>
        <begin position="526"/>
        <end position="549"/>
    </location>
</feature>
<dbReference type="Pfam" id="PF00169">
    <property type="entry name" value="PH"/>
    <property type="match status" value="2"/>
</dbReference>
<dbReference type="InterPro" id="IPR011993">
    <property type="entry name" value="PH-like_dom_sf"/>
</dbReference>
<feature type="coiled-coil region" evidence="1">
    <location>
        <begin position="760"/>
        <end position="791"/>
    </location>
</feature>
<name>A0A9J6CMD6_POLVA</name>
<feature type="compositionally biased region" description="Basic and acidic residues" evidence="2">
    <location>
        <begin position="526"/>
        <end position="540"/>
    </location>
</feature>
<feature type="compositionally biased region" description="Basic and acidic residues" evidence="2">
    <location>
        <begin position="1944"/>
        <end position="1957"/>
    </location>
</feature>
<feature type="region of interest" description="Disordered" evidence="2">
    <location>
        <begin position="1909"/>
        <end position="1957"/>
    </location>
</feature>
<accession>A0A9J6CMD6</accession>
<feature type="domain" description="PH" evidence="3">
    <location>
        <begin position="353"/>
        <end position="450"/>
    </location>
</feature>
<dbReference type="PANTHER" id="PTHR17271">
    <property type="entry name" value="PLECKSTRIN HOMOLOGY PH DOMAIN-CONTAINING PROTEIN"/>
    <property type="match status" value="1"/>
</dbReference>
<evidence type="ECO:0000313" key="4">
    <source>
        <dbReference type="EMBL" id="KAG5683450.1"/>
    </source>
</evidence>
<dbReference type="GO" id="GO:0015629">
    <property type="term" value="C:actin cytoskeleton"/>
    <property type="evidence" value="ECO:0007669"/>
    <property type="project" value="TreeGrafter"/>
</dbReference>
<dbReference type="SUPFAM" id="SSF50729">
    <property type="entry name" value="PH domain-like"/>
    <property type="match status" value="2"/>
</dbReference>
<dbReference type="InterPro" id="IPR052223">
    <property type="entry name" value="Actin_Cytoskeleton_Reg"/>
</dbReference>
<comment type="caution">
    <text evidence="4">The sequence shown here is derived from an EMBL/GenBank/DDBJ whole genome shotgun (WGS) entry which is preliminary data.</text>
</comment>
<feature type="coiled-coil region" evidence="1">
    <location>
        <begin position="624"/>
        <end position="697"/>
    </location>
</feature>
<dbReference type="Proteomes" id="UP001107558">
    <property type="component" value="Chromosome 1"/>
</dbReference>
<dbReference type="Gene3D" id="2.30.29.30">
    <property type="entry name" value="Pleckstrin-homology domain (PH domain)/Phosphotyrosine-binding domain (PTB)"/>
    <property type="match status" value="2"/>
</dbReference>
<keyword evidence="5" id="KW-1185">Reference proteome</keyword>
<sequence length="1957" mass="224887">MLSNNRCIAECRKFSPNIFNKNKCTGCFGKREEHNAAALDHNRASRKVSKCGYLFVAPHDWDWTNPLYRTKRWQRRWFILFDDGELTYSVDDHPETIPQASINMSDVIEVADAEQITGHCHSILVQTPDLSTFVKGTCQEESKWWYNILVQFVKSKVRHHKRNAFLKGQSAQKFYNEAGKQSPPTRDKLQPESKAQVRSNRGTTNTDATDSPSLFYEDVIRDEKLKDIANKITNISSSSTTTTVVASTQEKDRKNRWTISDTQIIDETPTRDDVNKQKRPQSLSIISTAPSIISVVKKKSAPTSSEIINYHQKSSHTHERGDPDGDCGMEESPTNYCNKAAELRVKLPSEEILHSKSGWLLKEDHKGEWSKYWFALKGGGLFYYRDPTAEERGVLDGVLDVNSITSIKEITSNRNHAFQLTTWDNKRLNLSSVTSNVKNNWINALRNASGLVDNQTLDEHNNVNNKTTNELTTTTTNRNLKKLEMPSYQDENGISVEKKAKHSLSSPLTPCSASVSTRPILFSSDEEYKTASEGGRRESIDWGSPLSPSNPIQITLSHAKESKIRSNLRNNLHKRSLSSPPTSRRSTIDSNDDFVAITPVREENIENELKVRLMAAEKKLSMMHDEARERDARMTELLETLEKTEMELTARRKESEEMKEKLLKELMENRESAKKIISKLSDELMESQTKMGEIENQLQRGIEENDLLYQKLRTLESSVAVPSASSTTSLTNTKSDRIRRMDSFSDLTCINDVDPDELDKESLASEYQELKQRFEKVVNELKMMKRELRESYNSYDNLDLAHTSLRQDLDRKHNEFQMRNKMMADRIQDLTNKYAAADKQVRVLKQKLMKSERKRTSSLKGKETLQVQKELEDRVIELEGRFEMNLDVDMPSPNCSLRASPARCETPEKRSTKLRRKSLDSVSSQPMQLLVRLNALEKRLENNSNLSLSTQSSGSADKGEEILRENLRNLENVIASSRSLMEESLQQIHHHNKSLRSRCTETLKIEQMLVECVKMLNECQPKDHSMSPITTTTTSAVTTTTTLTGDEITQETGSVKLALLQLESQLKVKLSELLKQRRILRETNKLSHKKDLELLAERLAFESVCFGKLRDSLSRADQLDKFVEHQTKCEIVETTQLMALLKAKLCGKTSSIKNSGSLDVLAQVLARRLLLTASKLGQMNELITSSSFTTSSTSSSVADMNFMEDLLRQQNELNLITKRYKINTIENLAYDLAAETLNYISANNAVQGAVQEAWRYAQETVNSELIQYEISHIMQKTAKRYESSLTSSFGYALTSQERISFEVFADAVHDSLRKEMETTIAQLTQCYEENLTKMKQGQWRLHLEQEHKASEGRQLLIEFADIIAQKALIDARISIIRGDTVNANLLVVEPELSNEKEKKSLYSLSTMQKYENLFVELSEDMDISNTDDILAEADFNFMFKNFAFACSVNKQEMNDLSNVIIKIEEILLQLNNKMNPNLNINHIQNLNLDNIKNVSTKLNEFYQTAEKILFAVDKMLTSPCQDCDKIHETLLELTNQHDEEVDNMKRKHSEMLLTLNEQIDEQTTLVKQLRYELSHMENMCLEKTTQGNELMQQLNDREEKIDELTQKLYENKEKLHEMERNYEHLYEQFNREQEINKKLENRIELMELENSDKIQQIQQYYQEQLKSEHSEKEATSDDADLHQKYQAEIEQLRILCEKGLVAIESSHKRKIADLEAKHKAEIQKLLEEKEQALAEETQATLQALESMRKAHQNEVEREVNRFKQEFLKQFNNENREQLEALAAVKTEKELDEVRLEILSLSEKYSLKCVEVIALDEKLKNVHQKLRHAQQIIQSYEMMSKNSKSHQEGFSSLNLRLDDSLPHESLNLSLKNHESLPTSPSVPRDESKESFINLPLIPFKLKAEIHPRTKLNDGSKLGYTASTPVRNDEKESLQQHEATSSPLDSDLKEMERSFELEI</sequence>
<feature type="region of interest" description="Disordered" evidence="2">
    <location>
        <begin position="308"/>
        <end position="333"/>
    </location>
</feature>
<feature type="region of interest" description="Disordered" evidence="2">
    <location>
        <begin position="567"/>
        <end position="590"/>
    </location>
</feature>
<evidence type="ECO:0000256" key="1">
    <source>
        <dbReference type="SAM" id="Coils"/>
    </source>
</evidence>
<feature type="compositionally biased region" description="Polar residues" evidence="2">
    <location>
        <begin position="196"/>
        <end position="211"/>
    </location>
</feature>
<keyword evidence="1" id="KW-0175">Coiled coil</keyword>
<feature type="domain" description="PH" evidence="3">
    <location>
        <begin position="47"/>
        <end position="154"/>
    </location>
</feature>